<accession>D7EBS9</accession>
<reference evidence="2 3" key="1">
    <citation type="submission" date="2010-06" db="EMBL/GenBank/DDBJ databases">
        <title>Complete sequence chromosome of Methanohalobium evestigatum Z-7303.</title>
        <authorList>
            <consortium name="US DOE Joint Genome Institute"/>
            <person name="Lucas S."/>
            <person name="Copeland A."/>
            <person name="Lapidus A."/>
            <person name="Cheng J.-F."/>
            <person name="Bruce D."/>
            <person name="Goodwin L."/>
            <person name="Pitluck S."/>
            <person name="Saunders E."/>
            <person name="Detter J.C."/>
            <person name="Han C."/>
            <person name="Tapia R."/>
            <person name="Land M."/>
            <person name="Hauser L."/>
            <person name="Kyrpides N."/>
            <person name="Mikhailova N."/>
            <person name="Sieprawska-Lupa M."/>
            <person name="Whitman W.B."/>
            <person name="Anderson I."/>
            <person name="Woyke T."/>
        </authorList>
    </citation>
    <scope>NUCLEOTIDE SEQUENCE [LARGE SCALE GENOMIC DNA]</scope>
    <source>
        <strain evidence="3">ATCC BAA-1072 / DSM 3721 / NBRC 107634 / OCM 161 / Z-7303</strain>
    </source>
</reference>
<evidence type="ECO:0000259" key="1">
    <source>
        <dbReference type="SMART" id="SM00849"/>
    </source>
</evidence>
<name>D7EBS9_METEZ</name>
<dbReference type="OrthoDB" id="7773at2157"/>
<gene>
    <name evidence="2" type="ordered locus">Metev_2094</name>
</gene>
<dbReference type="CDD" id="cd07713">
    <property type="entry name" value="DHPS-like_MBL-fold"/>
    <property type="match status" value="1"/>
</dbReference>
<dbReference type="AlphaFoldDB" id="D7EBS9"/>
<dbReference type="Proteomes" id="UP000000391">
    <property type="component" value="Chromosome"/>
</dbReference>
<dbReference type="Pfam" id="PF00753">
    <property type="entry name" value="Lactamase_B"/>
    <property type="match status" value="1"/>
</dbReference>
<dbReference type="STRING" id="644295.Metev_2094"/>
<organism evidence="2 3">
    <name type="scientific">Methanohalobium evestigatum (strain ATCC BAA-1072 / DSM 3721 / NBRC 107634 / OCM 161 / Z-7303)</name>
    <dbReference type="NCBI Taxonomy" id="644295"/>
    <lineage>
        <taxon>Archaea</taxon>
        <taxon>Methanobacteriati</taxon>
        <taxon>Methanobacteriota</taxon>
        <taxon>Stenosarchaea group</taxon>
        <taxon>Methanomicrobia</taxon>
        <taxon>Methanosarcinales</taxon>
        <taxon>Methanosarcinaceae</taxon>
        <taxon>Methanohalobium</taxon>
    </lineage>
</organism>
<dbReference type="PROSITE" id="PS51257">
    <property type="entry name" value="PROKAR_LIPOPROTEIN"/>
    <property type="match status" value="1"/>
</dbReference>
<dbReference type="RefSeq" id="WP_013195486.1">
    <property type="nucleotide sequence ID" value="NC_014253.1"/>
</dbReference>
<dbReference type="Gene3D" id="3.60.15.10">
    <property type="entry name" value="Ribonuclease Z/Hydroxyacylglutathione hydrolase-like"/>
    <property type="match status" value="1"/>
</dbReference>
<dbReference type="SUPFAM" id="SSF56281">
    <property type="entry name" value="Metallo-hydrolase/oxidoreductase"/>
    <property type="match status" value="1"/>
</dbReference>
<dbReference type="PANTHER" id="PTHR13754">
    <property type="entry name" value="METALLO-BETA-LACTAMASE SUPERFAMILY PROTEIN"/>
    <property type="match status" value="1"/>
</dbReference>
<dbReference type="GO" id="GO:0016740">
    <property type="term" value="F:transferase activity"/>
    <property type="evidence" value="ECO:0007669"/>
    <property type="project" value="TreeGrafter"/>
</dbReference>
<dbReference type="InterPro" id="IPR001279">
    <property type="entry name" value="Metallo-B-lactamas"/>
</dbReference>
<dbReference type="GeneID" id="9347755"/>
<dbReference type="InterPro" id="IPR041712">
    <property type="entry name" value="DHPS-like_MBL-fold"/>
</dbReference>
<feature type="domain" description="Metallo-beta-lactamase" evidence="1">
    <location>
        <begin position="19"/>
        <end position="191"/>
    </location>
</feature>
<protein>
    <submittedName>
        <fullName evidence="2">Metallo-beta-lactamase superfamily protein</fullName>
    </submittedName>
</protein>
<keyword evidence="3" id="KW-1185">Reference proteome</keyword>
<dbReference type="EMBL" id="CP002069">
    <property type="protein sequence ID" value="ADI74921.1"/>
    <property type="molecule type" value="Genomic_DNA"/>
</dbReference>
<dbReference type="KEGG" id="mev:Metev_2094"/>
<evidence type="ECO:0000313" key="2">
    <source>
        <dbReference type="EMBL" id="ADI74921.1"/>
    </source>
</evidence>
<dbReference type="HOGENOM" id="CLU_036012_1_0_2"/>
<evidence type="ECO:0000313" key="3">
    <source>
        <dbReference type="Proteomes" id="UP000000391"/>
    </source>
</evidence>
<dbReference type="SMART" id="SM00849">
    <property type="entry name" value="Lactamase_B"/>
    <property type="match status" value="1"/>
</dbReference>
<proteinExistence type="predicted"/>
<dbReference type="InterPro" id="IPR036866">
    <property type="entry name" value="RibonucZ/Hydroxyglut_hydro"/>
</dbReference>
<dbReference type="PANTHER" id="PTHR13754:SF13">
    <property type="entry name" value="METALLO-BETA-LACTAMASE SUPERFAMILY PROTEIN (AFU_ORTHOLOGUE AFUA_3G07630)"/>
    <property type="match status" value="1"/>
</dbReference>
<sequence>MKLTVVYDNNAINGFLSGWGFSCLIDTGQSKILFDTGWDGYLLIHNLKMLDVSPLEIGKVVLSHHHWDHMGGLTSILNANPDLEVYVPESFSKYLKDEISSRAKLIEISQPTEIHPSIYTTGKLGNKIKEQALLLETSAGVYVITGCAHPGLTNIMEKASVYGDVAGIIGGLHGSEEYNLLKNLKLIAAGHCTSNKNKIAKLYPDSFMEIGSGVSIHI</sequence>
<dbReference type="InterPro" id="IPR052926">
    <property type="entry name" value="Metallo-beta-lactamase_dom"/>
</dbReference>